<evidence type="ECO:0000256" key="9">
    <source>
        <dbReference type="ARBA" id="ARBA00023136"/>
    </source>
</evidence>
<evidence type="ECO:0000256" key="12">
    <source>
        <dbReference type="ARBA" id="ARBA00023224"/>
    </source>
</evidence>
<name>A0ABQ9ZNF8_9CRUS</name>
<reference evidence="17 18" key="1">
    <citation type="journal article" date="2023" name="Nucleic Acids Res.">
        <title>The hologenome of Daphnia magna reveals possible DNA methylation and microbiome-mediated evolution of the host genome.</title>
        <authorList>
            <person name="Chaturvedi A."/>
            <person name="Li X."/>
            <person name="Dhandapani V."/>
            <person name="Marshall H."/>
            <person name="Kissane S."/>
            <person name="Cuenca-Cambronero M."/>
            <person name="Asole G."/>
            <person name="Calvet F."/>
            <person name="Ruiz-Romero M."/>
            <person name="Marangio P."/>
            <person name="Guigo R."/>
            <person name="Rago D."/>
            <person name="Mirbahai L."/>
            <person name="Eastwood N."/>
            <person name="Colbourne J.K."/>
            <person name="Zhou J."/>
            <person name="Mallon E."/>
            <person name="Orsini L."/>
        </authorList>
    </citation>
    <scope>NUCLEOTIDE SEQUENCE [LARGE SCALE GENOMIC DNA]</scope>
    <source>
        <strain evidence="17">LRV0_1</strain>
    </source>
</reference>
<feature type="region of interest" description="Disordered" evidence="15">
    <location>
        <begin position="721"/>
        <end position="774"/>
    </location>
</feature>
<dbReference type="Pfam" id="PF00001">
    <property type="entry name" value="7tm_1"/>
    <property type="match status" value="1"/>
</dbReference>
<dbReference type="PRINTS" id="PR00237">
    <property type="entry name" value="GPCRRHODOPSN"/>
</dbReference>
<keyword evidence="5 14" id="KW-0681">Retinal protein</keyword>
<keyword evidence="9 14" id="KW-0472">Membrane</keyword>
<dbReference type="Proteomes" id="UP001234178">
    <property type="component" value="Unassembled WGS sequence"/>
</dbReference>
<gene>
    <name evidence="17" type="ORF">OUZ56_026874</name>
</gene>
<evidence type="ECO:0000256" key="1">
    <source>
        <dbReference type="ARBA" id="ARBA00004141"/>
    </source>
</evidence>
<dbReference type="PRINTS" id="PR00238">
    <property type="entry name" value="OPSIN"/>
</dbReference>
<evidence type="ECO:0000313" key="18">
    <source>
        <dbReference type="Proteomes" id="UP001234178"/>
    </source>
</evidence>
<feature type="compositionally biased region" description="Basic residues" evidence="15">
    <location>
        <begin position="513"/>
        <end position="527"/>
    </location>
</feature>
<comment type="similarity">
    <text evidence="14">Belongs to the G-protein coupled receptor 1 family. Opsin subfamily.</text>
</comment>
<evidence type="ECO:0000256" key="3">
    <source>
        <dbReference type="ARBA" id="ARBA00022606"/>
    </source>
</evidence>
<evidence type="ECO:0000256" key="5">
    <source>
        <dbReference type="ARBA" id="ARBA00022925"/>
    </source>
</evidence>
<dbReference type="InterPro" id="IPR001760">
    <property type="entry name" value="Opsin"/>
</dbReference>
<dbReference type="PROSITE" id="PS50262">
    <property type="entry name" value="G_PROTEIN_RECEP_F1_2"/>
    <property type="match status" value="1"/>
</dbReference>
<feature type="transmembrane region" description="Helical" evidence="14">
    <location>
        <begin position="204"/>
        <end position="224"/>
    </location>
</feature>
<dbReference type="CDD" id="cd15083">
    <property type="entry name" value="7tmA_Melanopsin-like"/>
    <property type="match status" value="1"/>
</dbReference>
<dbReference type="PANTHER" id="PTHR24240">
    <property type="entry name" value="OPSIN"/>
    <property type="match status" value="1"/>
</dbReference>
<feature type="transmembrane region" description="Helical" evidence="14">
    <location>
        <begin position="250"/>
        <end position="278"/>
    </location>
</feature>
<keyword evidence="3 14" id="KW-0716">Sensory transduction</keyword>
<comment type="caution">
    <text evidence="17">The sequence shown here is derived from an EMBL/GenBank/DDBJ whole genome shotgun (WGS) entry which is preliminary data.</text>
</comment>
<evidence type="ECO:0000256" key="7">
    <source>
        <dbReference type="ARBA" id="ARBA00022991"/>
    </source>
</evidence>
<evidence type="ECO:0000256" key="4">
    <source>
        <dbReference type="ARBA" id="ARBA00022692"/>
    </source>
</evidence>
<organism evidence="17 18">
    <name type="scientific">Daphnia magna</name>
    <dbReference type="NCBI Taxonomy" id="35525"/>
    <lineage>
        <taxon>Eukaryota</taxon>
        <taxon>Metazoa</taxon>
        <taxon>Ecdysozoa</taxon>
        <taxon>Arthropoda</taxon>
        <taxon>Crustacea</taxon>
        <taxon>Branchiopoda</taxon>
        <taxon>Diplostraca</taxon>
        <taxon>Cladocera</taxon>
        <taxon>Anomopoda</taxon>
        <taxon>Daphniidae</taxon>
        <taxon>Daphnia</taxon>
    </lineage>
</organism>
<keyword evidence="7 14" id="KW-0157">Chromophore</keyword>
<comment type="caution">
    <text evidence="14">Lacks conserved residue(s) required for the propagation of feature annotation.</text>
</comment>
<evidence type="ECO:0000259" key="16">
    <source>
        <dbReference type="PROSITE" id="PS50262"/>
    </source>
</evidence>
<feature type="region of interest" description="Disordered" evidence="15">
    <location>
        <begin position="501"/>
        <end position="533"/>
    </location>
</feature>
<keyword evidence="10" id="KW-1015">Disulfide bond</keyword>
<protein>
    <recommendedName>
        <fullName evidence="16">G-protein coupled receptors family 1 profile domain-containing protein</fullName>
    </recommendedName>
</protein>
<proteinExistence type="inferred from homology"/>
<dbReference type="InterPro" id="IPR000276">
    <property type="entry name" value="GPCR_Rhodpsn"/>
</dbReference>
<dbReference type="InterPro" id="IPR017452">
    <property type="entry name" value="GPCR_Rhodpsn_7TM"/>
</dbReference>
<evidence type="ECO:0000256" key="13">
    <source>
        <dbReference type="ARBA" id="ARBA00023305"/>
    </source>
</evidence>
<keyword evidence="2 14" id="KW-0600">Photoreceptor protein</keyword>
<feature type="compositionally biased region" description="Basic and acidic residues" evidence="15">
    <location>
        <begin position="677"/>
        <end position="691"/>
    </location>
</feature>
<evidence type="ECO:0000256" key="11">
    <source>
        <dbReference type="ARBA" id="ARBA00023170"/>
    </source>
</evidence>
<dbReference type="InterPro" id="IPR050125">
    <property type="entry name" value="GPCR_opsins"/>
</dbReference>
<feature type="region of interest" description="Disordered" evidence="15">
    <location>
        <begin position="677"/>
        <end position="705"/>
    </location>
</feature>
<keyword evidence="18" id="KW-1185">Reference proteome</keyword>
<feature type="compositionally biased region" description="Low complexity" evidence="15">
    <location>
        <begin position="734"/>
        <end position="758"/>
    </location>
</feature>
<feature type="transmembrane region" description="Helical" evidence="14">
    <location>
        <begin position="315"/>
        <end position="340"/>
    </location>
</feature>
<evidence type="ECO:0000313" key="17">
    <source>
        <dbReference type="EMBL" id="KAK4014348.1"/>
    </source>
</evidence>
<keyword evidence="6 14" id="KW-1133">Transmembrane helix</keyword>
<feature type="transmembrane region" description="Helical" evidence="14">
    <location>
        <begin position="154"/>
        <end position="176"/>
    </location>
</feature>
<dbReference type="EMBL" id="JAOYFB010000004">
    <property type="protein sequence ID" value="KAK4014348.1"/>
    <property type="molecule type" value="Genomic_DNA"/>
</dbReference>
<evidence type="ECO:0000256" key="6">
    <source>
        <dbReference type="ARBA" id="ARBA00022989"/>
    </source>
</evidence>
<feature type="region of interest" description="Disordered" evidence="15">
    <location>
        <begin position="581"/>
        <end position="613"/>
    </location>
</feature>
<keyword evidence="11 14" id="KW-0675">Receptor</keyword>
<accession>A0ABQ9ZNF8</accession>
<keyword evidence="8 14" id="KW-0297">G-protein coupled receptor</keyword>
<evidence type="ECO:0000256" key="14">
    <source>
        <dbReference type="RuleBase" id="RU004951"/>
    </source>
</evidence>
<evidence type="ECO:0000256" key="2">
    <source>
        <dbReference type="ARBA" id="ARBA00022543"/>
    </source>
</evidence>
<dbReference type="SUPFAM" id="SSF81321">
    <property type="entry name" value="Family A G protein-coupled receptor-like"/>
    <property type="match status" value="1"/>
</dbReference>
<sequence length="841" mass="93787">MNSENISATWMWWNWTAPDASGDDVDVNANGSDIFMNTSGRNETSLSSPDVRIDWDDWDGGLWTPAQRNILEGGVIPRHVHISLGVLLAFIVLFGVIANSAILYVFSRFKRLRTPANVFIINLTICDFFACCLHPLAVYSAFRGRWSFGQTGCNLYGMGVAFFGLNSIITLSAIACERYIVITSSSCRPVVAKWRITRRQAQKACAGIWLHCAALVSPPLLFGWSTYLPEGVLVTCSWDYTSRTLSNRLYYFYLLFFGFVLPVSVLTFCYVAIFRFIVRSSKEMTRLIMTSDGRASFSKTTVSFRKRRRQTDVRTALIILSLAMLCYTAWTPYAIVSLIGQFGPVDENGDPKKLSPMATAIPAFLAKTAIVFDPLVYGFSHPQFRSSVRQILRQHSIDSSANGIRGGPNNTTMIVMRRPTTRNCHSPRASSNVIFTSLSRSIRTNAKEMASRKLSNDPSVSTSLVTVTQNSQFRFPPHPDMAANIQQLRKSESLRKSCMNKRNNSLNYAKSGSTRRKGSGSSKHSHHSLSAAEEVSIANSSSLRLMMLQEESEFHLFRQQQTTAGKLQRAAKRERMIQLLSSGSSNPPADSQHHPNRLECNKHAEKRRRSSEPDLMRCSVRLIADAPSLSWEEYRRKRNQYIRSIFFRSAGNLLSGDVGVDKNGFSEYPILLLAAGREDTKDAHSPKDRPGSKSPSVSQSVGRKLSMTVQSVDRFRTINNRMGQKLQHLDADGNNKSSKTRSNSTTSWRRSSSSSLSVERSKKSGTNLSTPPYQTARRYSASPIHDQCCECAYKALSQTVTLVKMAPSSTADSSSNERGQAHWRACMVSGRDSLSCSLNSP</sequence>
<evidence type="ECO:0000256" key="15">
    <source>
        <dbReference type="SAM" id="MobiDB-lite"/>
    </source>
</evidence>
<keyword evidence="13" id="KW-0844">Vision</keyword>
<evidence type="ECO:0000256" key="10">
    <source>
        <dbReference type="ARBA" id="ARBA00023157"/>
    </source>
</evidence>
<evidence type="ECO:0000256" key="8">
    <source>
        <dbReference type="ARBA" id="ARBA00023040"/>
    </source>
</evidence>
<feature type="compositionally biased region" description="Polar residues" evidence="15">
    <location>
        <begin position="693"/>
        <end position="705"/>
    </location>
</feature>
<keyword evidence="4 14" id="KW-0812">Transmembrane</keyword>
<feature type="transmembrane region" description="Helical" evidence="14">
    <location>
        <begin position="118"/>
        <end position="142"/>
    </location>
</feature>
<feature type="transmembrane region" description="Helical" evidence="14">
    <location>
        <begin position="82"/>
        <end position="106"/>
    </location>
</feature>
<feature type="domain" description="G-protein coupled receptors family 1 profile" evidence="16">
    <location>
        <begin position="98"/>
        <end position="377"/>
    </location>
</feature>
<dbReference type="Gene3D" id="1.20.1070.10">
    <property type="entry name" value="Rhodopsin 7-helix transmembrane proteins"/>
    <property type="match status" value="1"/>
</dbReference>
<keyword evidence="12 14" id="KW-0807">Transducer</keyword>
<comment type="subcellular location">
    <subcellularLocation>
        <location evidence="1 14">Membrane</location>
        <topology evidence="1 14">Multi-pass membrane protein</topology>
    </subcellularLocation>
</comment>
<feature type="compositionally biased region" description="Basic and acidic residues" evidence="15">
    <location>
        <begin position="591"/>
        <end position="603"/>
    </location>
</feature>